<keyword evidence="5" id="KW-0653">Protein transport</keyword>
<proteinExistence type="inferred from homology"/>
<dbReference type="PANTHER" id="PTHR13673:SF0">
    <property type="entry name" value="VPS35 ENDOSOMAL PROTEIN-SORTING FACTOR-LIKE"/>
    <property type="match status" value="1"/>
</dbReference>
<sequence length="963" mass="110507">MSTSNSEAVLAKGFKWIARTRNYEHEKSKINLNTVNSNEHPLRPLIENVNSKELNKNSSLSSINDPLSASSLDPLSKMVAEVSLKEKQEKLKENEAKLSFEPWPLKKNAILTNMTTVSDKIKNRLEQLDQFDDDNMQEMANLSQQDFIKRIDELNNALLSAWNEDERVKSLKIVIQCSKLLADTSVIQFYPSKFVLITDILDTFGKLVYERIKSKSTYIAPGSSKPQPLPENFTADIVPASAKETCRNWFFKIASIRELLPRIYVEVSILKCTNFLSDESISKSISRLVSMTSGIGDPLVAAYTNCYICRVGISIEPSIREYQLLSLNNLLFVFRQISNEKVTKLIMNQKIDFKSYIELYCPAIDWILQSVTYKRNDEYLSEVLDKCIEVSNANKIVNGLLINSMMASFEPNFISQIANKIVEMIKDCDEQYFPKYLLFRNLAMCLVFGENGSDALNKDSKEKNKRDLQLLNDVWKLVTKFEDPAQYISCAEIWIEFTLKNFSKKEINTLLGDIIRHVQPDRKFENFYPQLQSIVSKILIYVTDYNVLFSMDKFMQFLTLFQKDSVKMEVYKSVTNGFLKCTQNFNDDIIVMNSMMQICKSMHDYVNALTLDDEKREISHMICSFINKIELIEKDKIEQYLNFYSDCRASFSNLDTVIALLVHKVNLLANETLKIVKYKHTRKTAAFVRACVAFSFITIPSLTNPVLKLQLYLESSQVALLNECLSQADAFLKSAISLIPEIQKQIDAQQTALLNNSTLNYDGSNLAKLSSSMTSIGAVEKFLFEYVSNMMTTLLVIPDNPDQGVLYLLTGVLNLVQKHFQWENMELKFYLLSNILIIFNSLKQENYLYHLENVESNDTLYGSDPKYLKEINNLIESVLDDVLKLLDSLSPSKQSNLGLDLLNKLIGHCDLANEKTIELAKYLWSLSIKNQQMTKQHENLIKTLKFRSAKNSEYNLLIEKLKI</sequence>
<reference evidence="6" key="1">
    <citation type="submission" date="2021-02" db="EMBL/GenBank/DDBJ databases">
        <authorList>
            <person name="Nowell W R."/>
        </authorList>
    </citation>
    <scope>NUCLEOTIDE SEQUENCE</scope>
    <source>
        <strain evidence="6">Ploen Becks lab</strain>
    </source>
</reference>
<accession>A0A813M9D7</accession>
<keyword evidence="3" id="KW-0813">Transport</keyword>
<gene>
    <name evidence="6" type="ORF">OXX778_LOCUS1759</name>
</gene>
<evidence type="ECO:0000313" key="7">
    <source>
        <dbReference type="Proteomes" id="UP000663879"/>
    </source>
</evidence>
<dbReference type="PANTHER" id="PTHR13673">
    <property type="entry name" value="ESOPHAGEAL CANCER ASSOCIATED PROTEIN"/>
    <property type="match status" value="1"/>
</dbReference>
<dbReference type="InterPro" id="IPR029705">
    <property type="entry name" value="VPS35L"/>
</dbReference>
<evidence type="ECO:0008006" key="8">
    <source>
        <dbReference type="Google" id="ProtNLM"/>
    </source>
</evidence>
<evidence type="ECO:0000256" key="2">
    <source>
        <dbReference type="ARBA" id="ARBA00010704"/>
    </source>
</evidence>
<dbReference type="AlphaFoldDB" id="A0A813M9D7"/>
<evidence type="ECO:0000256" key="4">
    <source>
        <dbReference type="ARBA" id="ARBA00022753"/>
    </source>
</evidence>
<keyword evidence="4" id="KW-0967">Endosome</keyword>
<protein>
    <recommendedName>
        <fullName evidence="8">VPS35 endosomal protein sorting factor-like</fullName>
    </recommendedName>
</protein>
<comment type="caution">
    <text evidence="6">The sequence shown here is derived from an EMBL/GenBank/DDBJ whole genome shotgun (WGS) entry which is preliminary data.</text>
</comment>
<dbReference type="EMBL" id="CAJNOC010000121">
    <property type="protein sequence ID" value="CAF0716918.1"/>
    <property type="molecule type" value="Genomic_DNA"/>
</dbReference>
<evidence type="ECO:0000256" key="5">
    <source>
        <dbReference type="ARBA" id="ARBA00022927"/>
    </source>
</evidence>
<evidence type="ECO:0000313" key="6">
    <source>
        <dbReference type="EMBL" id="CAF0716918.1"/>
    </source>
</evidence>
<evidence type="ECO:0000256" key="1">
    <source>
        <dbReference type="ARBA" id="ARBA00004177"/>
    </source>
</evidence>
<dbReference type="GO" id="GO:0005768">
    <property type="term" value="C:endosome"/>
    <property type="evidence" value="ECO:0007669"/>
    <property type="project" value="UniProtKB-SubCell"/>
</dbReference>
<dbReference type="Proteomes" id="UP000663879">
    <property type="component" value="Unassembled WGS sequence"/>
</dbReference>
<organism evidence="6 7">
    <name type="scientific">Brachionus calyciflorus</name>
    <dbReference type="NCBI Taxonomy" id="104777"/>
    <lineage>
        <taxon>Eukaryota</taxon>
        <taxon>Metazoa</taxon>
        <taxon>Spiralia</taxon>
        <taxon>Gnathifera</taxon>
        <taxon>Rotifera</taxon>
        <taxon>Eurotatoria</taxon>
        <taxon>Monogononta</taxon>
        <taxon>Pseudotrocha</taxon>
        <taxon>Ploima</taxon>
        <taxon>Brachionidae</taxon>
        <taxon>Brachionus</taxon>
    </lineage>
</organism>
<comment type="subcellular location">
    <subcellularLocation>
        <location evidence="1">Endosome</location>
    </subcellularLocation>
</comment>
<evidence type="ECO:0000256" key="3">
    <source>
        <dbReference type="ARBA" id="ARBA00022448"/>
    </source>
</evidence>
<name>A0A813M9D7_9BILA</name>
<comment type="similarity">
    <text evidence="2">Belongs to the VPS35L family.</text>
</comment>
<dbReference type="OrthoDB" id="1734063at2759"/>
<dbReference type="GO" id="GO:0032456">
    <property type="term" value="P:endocytic recycling"/>
    <property type="evidence" value="ECO:0007669"/>
    <property type="project" value="InterPro"/>
</dbReference>
<keyword evidence="7" id="KW-1185">Reference proteome</keyword>
<dbReference type="GO" id="GO:0015031">
    <property type="term" value="P:protein transport"/>
    <property type="evidence" value="ECO:0007669"/>
    <property type="project" value="UniProtKB-KW"/>
</dbReference>